<evidence type="ECO:0000313" key="1">
    <source>
        <dbReference type="EMBL" id="ANX12454.1"/>
    </source>
</evidence>
<dbReference type="KEGG" id="far:ABE41_010570"/>
<name>A0A1B1Z4Y0_9BACL</name>
<organism evidence="1 2">
    <name type="scientific">Fictibacillus arsenicus</name>
    <dbReference type="NCBI Taxonomy" id="255247"/>
    <lineage>
        <taxon>Bacteria</taxon>
        <taxon>Bacillati</taxon>
        <taxon>Bacillota</taxon>
        <taxon>Bacilli</taxon>
        <taxon>Bacillales</taxon>
        <taxon>Fictibacillaceae</taxon>
        <taxon>Fictibacillus</taxon>
    </lineage>
</organism>
<keyword evidence="2" id="KW-1185">Reference proteome</keyword>
<evidence type="ECO:0008006" key="3">
    <source>
        <dbReference type="Google" id="ProtNLM"/>
    </source>
</evidence>
<reference evidence="1 2" key="1">
    <citation type="submission" date="2016-08" db="EMBL/GenBank/DDBJ databases">
        <title>Complete genome sequence of Fictibacillus arsenicus G25-54, a strain with toxicity to nematodes and a potential arsenic-resistance activity.</title>
        <authorList>
            <person name="Zheng Z."/>
        </authorList>
    </citation>
    <scope>NUCLEOTIDE SEQUENCE [LARGE SCALE GENOMIC DNA]</scope>
    <source>
        <strain evidence="1 2">G25-54</strain>
    </source>
</reference>
<evidence type="ECO:0000313" key="2">
    <source>
        <dbReference type="Proteomes" id="UP000077412"/>
    </source>
</evidence>
<gene>
    <name evidence="1" type="ORF">ABE41_010570</name>
</gene>
<dbReference type="Proteomes" id="UP000077412">
    <property type="component" value="Chromosome"/>
</dbReference>
<sequence>MAFGINRSQLKKWKSEVEAGQIAFITHFWLDPRFPHEKSVTKVGCKDLQKLIKWGSKYGLETEWIHERDAYPHFDLIGDKQRTIMEQEGRMNELQKFL</sequence>
<dbReference type="STRING" id="255247.ABE41_010570"/>
<dbReference type="AlphaFoldDB" id="A0A1B1Z4Y0"/>
<protein>
    <recommendedName>
        <fullName evidence="3">YneQ</fullName>
    </recommendedName>
</protein>
<dbReference type="EMBL" id="CP016761">
    <property type="protein sequence ID" value="ANX12454.1"/>
    <property type="molecule type" value="Genomic_DNA"/>
</dbReference>
<accession>A0A1B1Z4Y0</accession>
<proteinExistence type="predicted"/>
<dbReference type="OrthoDB" id="2361368at2"/>
<dbReference type="RefSeq" id="WP_066289829.1">
    <property type="nucleotide sequence ID" value="NZ_CP016761.1"/>
</dbReference>